<comment type="caution">
    <text evidence="3">The sequence shown here is derived from an EMBL/GenBank/DDBJ whole genome shotgun (WGS) entry which is preliminary data.</text>
</comment>
<dbReference type="EMBL" id="BSXT01007518">
    <property type="protein sequence ID" value="GMF63861.1"/>
    <property type="molecule type" value="Genomic_DNA"/>
</dbReference>
<feature type="transmembrane region" description="Helical" evidence="2">
    <location>
        <begin position="33"/>
        <end position="51"/>
    </location>
</feature>
<gene>
    <name evidence="3" type="ORF">Pfra01_002785600</name>
</gene>
<evidence type="ECO:0000256" key="2">
    <source>
        <dbReference type="SAM" id="Phobius"/>
    </source>
</evidence>
<dbReference type="AlphaFoldDB" id="A0A9W6YFS3"/>
<dbReference type="OrthoDB" id="444255at2759"/>
<organism evidence="3 4">
    <name type="scientific">Phytophthora fragariaefolia</name>
    <dbReference type="NCBI Taxonomy" id="1490495"/>
    <lineage>
        <taxon>Eukaryota</taxon>
        <taxon>Sar</taxon>
        <taxon>Stramenopiles</taxon>
        <taxon>Oomycota</taxon>
        <taxon>Peronosporomycetes</taxon>
        <taxon>Peronosporales</taxon>
        <taxon>Peronosporaceae</taxon>
        <taxon>Phytophthora</taxon>
    </lineage>
</organism>
<sequence>MEKKLEEGSDAAKNSPPHRVGFPRRSLLGLKGTWLKLVLVLIGLAALGLIMESRLLWDMPQTIVFDEDYFCKPRVLNASTFKYNSDHQFYSAMKKLNRGPVPTFRGMHSFLCDDAYRDQMQFAYCLPISGRKDEPYCAGADRMDLFNIKSRRSICYASVLHMLLMEVYEELKATGNTPNIMFGSLLGAVRNQSMIPFTEDTDIGFVNEPKSSDELQEALLQKGYRMFFAGIWRVCVAPTHPLAGRLYDPSLPLTRKYTVPYVDLYEMVKVNESYWYVGEFEGSNGSLLPVDKVEPFSQVTINGMQFSTVNDPKFFLSDAYGEDYMTPKPREDETNSTSASDTGF</sequence>
<reference evidence="3" key="1">
    <citation type="submission" date="2023-04" db="EMBL/GenBank/DDBJ databases">
        <title>Phytophthora fragariaefolia NBRC 109709.</title>
        <authorList>
            <person name="Ichikawa N."/>
            <person name="Sato H."/>
            <person name="Tonouchi N."/>
        </authorList>
    </citation>
    <scope>NUCLEOTIDE SEQUENCE</scope>
    <source>
        <strain evidence="3">NBRC 109709</strain>
    </source>
</reference>
<proteinExistence type="predicted"/>
<protein>
    <submittedName>
        <fullName evidence="3">Unnamed protein product</fullName>
    </submittedName>
</protein>
<dbReference type="InterPro" id="IPR052613">
    <property type="entry name" value="LicD_transferase"/>
</dbReference>
<feature type="region of interest" description="Disordered" evidence="1">
    <location>
        <begin position="325"/>
        <end position="344"/>
    </location>
</feature>
<accession>A0A9W6YFS3</accession>
<evidence type="ECO:0000313" key="3">
    <source>
        <dbReference type="EMBL" id="GMF63861.1"/>
    </source>
</evidence>
<keyword evidence="2" id="KW-0472">Membrane</keyword>
<keyword evidence="4" id="KW-1185">Reference proteome</keyword>
<keyword evidence="2" id="KW-0812">Transmembrane</keyword>
<dbReference type="PANTHER" id="PTHR13627">
    <property type="entry name" value="FUKUTIN RELATED PROTEIN"/>
    <property type="match status" value="1"/>
</dbReference>
<feature type="compositionally biased region" description="Polar residues" evidence="1">
    <location>
        <begin position="335"/>
        <end position="344"/>
    </location>
</feature>
<dbReference type="Proteomes" id="UP001165121">
    <property type="component" value="Unassembled WGS sequence"/>
</dbReference>
<name>A0A9W6YFS3_9STRA</name>
<evidence type="ECO:0000313" key="4">
    <source>
        <dbReference type="Proteomes" id="UP001165121"/>
    </source>
</evidence>
<evidence type="ECO:0000256" key="1">
    <source>
        <dbReference type="SAM" id="MobiDB-lite"/>
    </source>
</evidence>
<dbReference type="PANTHER" id="PTHR13627:SF33">
    <property type="entry name" value="LICD FAMILY PROTEIN"/>
    <property type="match status" value="1"/>
</dbReference>
<keyword evidence="2" id="KW-1133">Transmembrane helix</keyword>